<name>A0ABR3YGT8_9PEZI</name>
<proteinExistence type="predicted"/>
<dbReference type="InterPro" id="IPR013154">
    <property type="entry name" value="ADH-like_N"/>
</dbReference>
<dbReference type="SMART" id="SM00829">
    <property type="entry name" value="PKS_ER"/>
    <property type="match status" value="1"/>
</dbReference>
<sequence>MATITVPAGLPEKVKTILQPNIQTTELILTETPFPVPDHPDDVLVRVHTAAPCRGELLWAKNFPQMIPADKLPVPCQDLAGKVVAAPAGSDFAAGDNVFCRIDASRPGTAREYTLARVQELAHMPRSLSWVDAAAVPLSSLTAWQALFVQGTLDAGGLTTESDAAAGREHNRKQRVLITGAAGGVGSWAVQLAALAGAGAVVAVCGSDKDATVRDLGATEVVDYHKTTISDWVAADASRQVDLVVDMIGGETLAGCWDAVKDGGALISVNTPPDMVKPVGVSKEVSKSLFFVVEPSGKNLGEIAALVEAGKVKPLVDSVWAMEDFKEAFERVGPGHAKGKAIIKVAPSA</sequence>
<dbReference type="CDD" id="cd05289">
    <property type="entry name" value="MDR_like_2"/>
    <property type="match status" value="1"/>
</dbReference>
<dbReference type="SUPFAM" id="SSF51735">
    <property type="entry name" value="NAD(P)-binding Rossmann-fold domains"/>
    <property type="match status" value="1"/>
</dbReference>
<dbReference type="InterPro" id="IPR036291">
    <property type="entry name" value="NAD(P)-bd_dom_sf"/>
</dbReference>
<dbReference type="Proteomes" id="UP001583186">
    <property type="component" value="Unassembled WGS sequence"/>
</dbReference>
<reference evidence="2 3" key="1">
    <citation type="journal article" date="2024" name="IMA Fungus">
        <title>IMA Genome - F19 : A genome assembly and annotation guide to empower mycologists, including annotated draft genome sequences of Ceratocystis pirilliformis, Diaporthe australafricana, Fusarium ophioides, Paecilomyces lecythidis, and Sporothrix stenoceras.</title>
        <authorList>
            <person name="Aylward J."/>
            <person name="Wilson A.M."/>
            <person name="Visagie C.M."/>
            <person name="Spraker J."/>
            <person name="Barnes I."/>
            <person name="Buitendag C."/>
            <person name="Ceriani C."/>
            <person name="Del Mar Angel L."/>
            <person name="du Plessis D."/>
            <person name="Fuchs T."/>
            <person name="Gasser K."/>
            <person name="Kramer D."/>
            <person name="Li W."/>
            <person name="Munsamy K."/>
            <person name="Piso A."/>
            <person name="Price J.L."/>
            <person name="Sonnekus B."/>
            <person name="Thomas C."/>
            <person name="van der Nest A."/>
            <person name="van Dijk A."/>
            <person name="van Heerden A."/>
            <person name="van Vuuren N."/>
            <person name="Yilmaz N."/>
            <person name="Duong T.A."/>
            <person name="van der Merwe N.A."/>
            <person name="Wingfield M.J."/>
            <person name="Wingfield B.D."/>
        </authorList>
    </citation>
    <scope>NUCLEOTIDE SEQUENCE [LARGE SCALE GENOMIC DNA]</scope>
    <source>
        <strain evidence="2 3">CMW 5346</strain>
    </source>
</reference>
<dbReference type="Pfam" id="PF13602">
    <property type="entry name" value="ADH_zinc_N_2"/>
    <property type="match status" value="1"/>
</dbReference>
<evidence type="ECO:0000259" key="1">
    <source>
        <dbReference type="SMART" id="SM00829"/>
    </source>
</evidence>
<dbReference type="Gene3D" id="3.90.180.10">
    <property type="entry name" value="Medium-chain alcohol dehydrogenases, catalytic domain"/>
    <property type="match status" value="1"/>
</dbReference>
<keyword evidence="3" id="KW-1185">Reference proteome</keyword>
<dbReference type="InterPro" id="IPR011032">
    <property type="entry name" value="GroES-like_sf"/>
</dbReference>
<comment type="caution">
    <text evidence="2">The sequence shown here is derived from an EMBL/GenBank/DDBJ whole genome shotgun (WGS) entry which is preliminary data.</text>
</comment>
<evidence type="ECO:0000313" key="3">
    <source>
        <dbReference type="Proteomes" id="UP001583186"/>
    </source>
</evidence>
<dbReference type="Pfam" id="PF08240">
    <property type="entry name" value="ADH_N"/>
    <property type="match status" value="1"/>
</dbReference>
<dbReference type="PANTHER" id="PTHR11695">
    <property type="entry name" value="ALCOHOL DEHYDROGENASE RELATED"/>
    <property type="match status" value="1"/>
</dbReference>
<dbReference type="PANTHER" id="PTHR11695:SF647">
    <property type="entry name" value="ENOYL REDUCTASE (ER) DOMAIN-CONTAINING PROTEIN"/>
    <property type="match status" value="1"/>
</dbReference>
<feature type="domain" description="Enoyl reductase (ER)" evidence="1">
    <location>
        <begin position="24"/>
        <end position="343"/>
    </location>
</feature>
<accession>A0ABR3YGT8</accession>
<dbReference type="InterPro" id="IPR020843">
    <property type="entry name" value="ER"/>
</dbReference>
<dbReference type="EMBL" id="JAWCUI010000124">
    <property type="protein sequence ID" value="KAL1887373.1"/>
    <property type="molecule type" value="Genomic_DNA"/>
</dbReference>
<dbReference type="InterPro" id="IPR050700">
    <property type="entry name" value="YIM1/Zinc_Alcohol_DH_Fams"/>
</dbReference>
<dbReference type="Gene3D" id="3.40.50.720">
    <property type="entry name" value="NAD(P)-binding Rossmann-like Domain"/>
    <property type="match status" value="1"/>
</dbReference>
<organism evidence="2 3">
    <name type="scientific">Sporothrix stenoceras</name>
    <dbReference type="NCBI Taxonomy" id="5173"/>
    <lineage>
        <taxon>Eukaryota</taxon>
        <taxon>Fungi</taxon>
        <taxon>Dikarya</taxon>
        <taxon>Ascomycota</taxon>
        <taxon>Pezizomycotina</taxon>
        <taxon>Sordariomycetes</taxon>
        <taxon>Sordariomycetidae</taxon>
        <taxon>Ophiostomatales</taxon>
        <taxon>Ophiostomataceae</taxon>
        <taxon>Sporothrix</taxon>
    </lineage>
</organism>
<protein>
    <recommendedName>
        <fullName evidence="1">Enoyl reductase (ER) domain-containing protein</fullName>
    </recommendedName>
</protein>
<evidence type="ECO:0000313" key="2">
    <source>
        <dbReference type="EMBL" id="KAL1887373.1"/>
    </source>
</evidence>
<dbReference type="SUPFAM" id="SSF50129">
    <property type="entry name" value="GroES-like"/>
    <property type="match status" value="1"/>
</dbReference>
<gene>
    <name evidence="2" type="ORF">Sste5346_010253</name>
</gene>